<dbReference type="Proteomes" id="UP000033918">
    <property type="component" value="Unassembled WGS sequence"/>
</dbReference>
<evidence type="ECO:0000313" key="1">
    <source>
        <dbReference type="EMBL" id="KKR88833.1"/>
    </source>
</evidence>
<evidence type="ECO:0000313" key="2">
    <source>
        <dbReference type="Proteomes" id="UP000033918"/>
    </source>
</evidence>
<protein>
    <submittedName>
        <fullName evidence="1">Uncharacterized protein</fullName>
    </submittedName>
</protein>
<name>A0A0G0UJ38_9BACT</name>
<comment type="caution">
    <text evidence="1">The sequence shown here is derived from an EMBL/GenBank/DDBJ whole genome shotgun (WGS) entry which is preliminary data.</text>
</comment>
<dbReference type="EMBL" id="LCAK01000003">
    <property type="protein sequence ID" value="KKR88833.1"/>
    <property type="molecule type" value="Genomic_DNA"/>
</dbReference>
<sequence>MDGKKHLLAAFIDRNKYVKYPAVFAVEVKHGDSAKKIVALQWFGETEEENNFGLLQFYFPLPLLINSTTQTLLNGELEKVIFSKEALLSWGVLFIGQIKDWPYQEEIKEIAGNVAEGDEEKWIVCCRIPITRAINNNLSGPLTIAFPVILPHHSHFGLITPRPYIVRRFFQEETKETEESGAFNNHHPFLH</sequence>
<reference evidence="1 2" key="1">
    <citation type="journal article" date="2015" name="Nature">
        <title>rRNA introns, odd ribosomes, and small enigmatic genomes across a large radiation of phyla.</title>
        <authorList>
            <person name="Brown C.T."/>
            <person name="Hug L.A."/>
            <person name="Thomas B.C."/>
            <person name="Sharon I."/>
            <person name="Castelle C.J."/>
            <person name="Singh A."/>
            <person name="Wilkins M.J."/>
            <person name="Williams K.H."/>
            <person name="Banfield J.F."/>
        </authorList>
    </citation>
    <scope>NUCLEOTIDE SEQUENCE [LARGE SCALE GENOMIC DNA]</scope>
</reference>
<dbReference type="AlphaFoldDB" id="A0A0G0UJ38"/>
<accession>A0A0G0UJ38</accession>
<organism evidence="1 2">
    <name type="scientific">Candidatus Wolfebacteria bacterium GW2011_GWB1_41_12</name>
    <dbReference type="NCBI Taxonomy" id="1619006"/>
    <lineage>
        <taxon>Bacteria</taxon>
        <taxon>Candidatus Wolfeibacteriota</taxon>
    </lineage>
</organism>
<proteinExistence type="predicted"/>
<gene>
    <name evidence="1" type="ORF">UU38_C0003G0084</name>
</gene>